<dbReference type="InterPro" id="IPR036906">
    <property type="entry name" value="ATPase_V1_fsu_sf"/>
</dbReference>
<dbReference type="SUPFAM" id="SSF159468">
    <property type="entry name" value="AtpF-like"/>
    <property type="match status" value="1"/>
</dbReference>
<dbReference type="InterPro" id="IPR008218">
    <property type="entry name" value="ATPase_V1-cplx_f_g_su"/>
</dbReference>
<evidence type="ECO:0000256" key="2">
    <source>
        <dbReference type="ARBA" id="ARBA00022448"/>
    </source>
</evidence>
<dbReference type="OrthoDB" id="5396688at2"/>
<sequence>MKKIVFITPGDARPGFALAGFQQHTTTVAGVEEALRSVLADPETRVAVVDERLLPGMSEERFKEMGARWPGVLVVLPAPEQKGAESEEDYALRIIRKAIGYHVRLQR</sequence>
<reference evidence="4 5" key="1">
    <citation type="submission" date="2019-04" db="EMBL/GenBank/DDBJ databases">
        <title>Geobacter ruber sp. nov., ferric-reducing bacteria isolated from paddy soil.</title>
        <authorList>
            <person name="Xu Z."/>
            <person name="Masuda Y."/>
            <person name="Itoh H."/>
            <person name="Senoo K."/>
        </authorList>
    </citation>
    <scope>NUCLEOTIDE SEQUENCE [LARGE SCALE GENOMIC DNA]</scope>
    <source>
        <strain evidence="4 5">Red88</strain>
    </source>
</reference>
<dbReference type="AlphaFoldDB" id="A0A5A9XBR8"/>
<evidence type="ECO:0000313" key="4">
    <source>
        <dbReference type="EMBL" id="KAA0889111.1"/>
    </source>
</evidence>
<proteinExistence type="inferred from homology"/>
<keyword evidence="2" id="KW-0813">Transport</keyword>
<comment type="similarity">
    <text evidence="1">Belongs to the V-ATPase F subunit family.</text>
</comment>
<comment type="caution">
    <text evidence="4">The sequence shown here is derived from an EMBL/GenBank/DDBJ whole genome shotgun (WGS) entry which is preliminary data.</text>
</comment>
<evidence type="ECO:0000256" key="1">
    <source>
        <dbReference type="ARBA" id="ARBA00010148"/>
    </source>
</evidence>
<dbReference type="Proteomes" id="UP000324298">
    <property type="component" value="Unassembled WGS sequence"/>
</dbReference>
<dbReference type="EMBL" id="SRSD01000009">
    <property type="protein sequence ID" value="KAA0889111.1"/>
    <property type="molecule type" value="Genomic_DNA"/>
</dbReference>
<evidence type="ECO:0000313" key="5">
    <source>
        <dbReference type="Proteomes" id="UP000324298"/>
    </source>
</evidence>
<evidence type="ECO:0000256" key="3">
    <source>
        <dbReference type="ARBA" id="ARBA00023065"/>
    </source>
</evidence>
<keyword evidence="5" id="KW-1185">Reference proteome</keyword>
<keyword evidence="3" id="KW-0406">Ion transport</keyword>
<accession>A0A5A9XBR8</accession>
<protein>
    <submittedName>
        <fullName evidence="4">ATPase</fullName>
    </submittedName>
</protein>
<organism evidence="4 5">
    <name type="scientific">Oryzomonas rubra</name>
    <dbReference type="NCBI Taxonomy" id="2509454"/>
    <lineage>
        <taxon>Bacteria</taxon>
        <taxon>Pseudomonadati</taxon>
        <taxon>Thermodesulfobacteriota</taxon>
        <taxon>Desulfuromonadia</taxon>
        <taxon>Geobacterales</taxon>
        <taxon>Geobacteraceae</taxon>
        <taxon>Oryzomonas</taxon>
    </lineage>
</organism>
<dbReference type="RefSeq" id="WP_149308846.1">
    <property type="nucleotide sequence ID" value="NZ_SRSD01000009.1"/>
</dbReference>
<dbReference type="GO" id="GO:0046961">
    <property type="term" value="F:proton-transporting ATPase activity, rotational mechanism"/>
    <property type="evidence" value="ECO:0007669"/>
    <property type="project" value="InterPro"/>
</dbReference>
<dbReference type="Pfam" id="PF01990">
    <property type="entry name" value="ATP-synt_F"/>
    <property type="match status" value="1"/>
</dbReference>
<gene>
    <name evidence="4" type="ORF">ET418_14795</name>
</gene>
<name>A0A5A9XBR8_9BACT</name>
<dbReference type="Gene3D" id="3.40.50.10580">
    <property type="entry name" value="ATPase, V1 complex, subunit F"/>
    <property type="match status" value="1"/>
</dbReference>